<evidence type="ECO:0000313" key="3">
    <source>
        <dbReference type="Proteomes" id="UP000799750"/>
    </source>
</evidence>
<feature type="compositionally biased region" description="Polar residues" evidence="1">
    <location>
        <begin position="40"/>
        <end position="103"/>
    </location>
</feature>
<dbReference type="Proteomes" id="UP000799750">
    <property type="component" value="Unassembled WGS sequence"/>
</dbReference>
<sequence>MRKRVRLQHNPAALGGRSTPGRQGQNCGGAATQPGGELRVSSTQSSTGSMECGRSTPSASAGQHHQRRPVNTISVGRSTPSASRRYSIATSSHVTSSTTPKARTGTDSKARQSQAKHINRKQGLNHNQKNLKHFFFKHPHKASHSMKKRVELPKREEKGLIFFH</sequence>
<evidence type="ECO:0000313" key="2">
    <source>
        <dbReference type="EMBL" id="KAF2491183.1"/>
    </source>
</evidence>
<dbReference type="EMBL" id="MU004196">
    <property type="protein sequence ID" value="KAF2491183.1"/>
    <property type="molecule type" value="Genomic_DNA"/>
</dbReference>
<name>A0A6A6QHQ4_9PEZI</name>
<gene>
    <name evidence="2" type="ORF">BU16DRAFT_543427</name>
</gene>
<protein>
    <submittedName>
        <fullName evidence="2">Uncharacterized protein</fullName>
    </submittedName>
</protein>
<feature type="region of interest" description="Disordered" evidence="1">
    <location>
        <begin position="1"/>
        <end position="125"/>
    </location>
</feature>
<keyword evidence="3" id="KW-1185">Reference proteome</keyword>
<organism evidence="2 3">
    <name type="scientific">Lophium mytilinum</name>
    <dbReference type="NCBI Taxonomy" id="390894"/>
    <lineage>
        <taxon>Eukaryota</taxon>
        <taxon>Fungi</taxon>
        <taxon>Dikarya</taxon>
        <taxon>Ascomycota</taxon>
        <taxon>Pezizomycotina</taxon>
        <taxon>Dothideomycetes</taxon>
        <taxon>Pleosporomycetidae</taxon>
        <taxon>Mytilinidiales</taxon>
        <taxon>Mytilinidiaceae</taxon>
        <taxon>Lophium</taxon>
    </lineage>
</organism>
<dbReference type="AlphaFoldDB" id="A0A6A6QHQ4"/>
<accession>A0A6A6QHQ4</accession>
<reference evidence="2" key="1">
    <citation type="journal article" date="2020" name="Stud. Mycol.">
        <title>101 Dothideomycetes genomes: a test case for predicting lifestyles and emergence of pathogens.</title>
        <authorList>
            <person name="Haridas S."/>
            <person name="Albert R."/>
            <person name="Binder M."/>
            <person name="Bloem J."/>
            <person name="Labutti K."/>
            <person name="Salamov A."/>
            <person name="Andreopoulos B."/>
            <person name="Baker S."/>
            <person name="Barry K."/>
            <person name="Bills G."/>
            <person name="Bluhm B."/>
            <person name="Cannon C."/>
            <person name="Castanera R."/>
            <person name="Culley D."/>
            <person name="Daum C."/>
            <person name="Ezra D."/>
            <person name="Gonzalez J."/>
            <person name="Henrissat B."/>
            <person name="Kuo A."/>
            <person name="Liang C."/>
            <person name="Lipzen A."/>
            <person name="Lutzoni F."/>
            <person name="Magnuson J."/>
            <person name="Mondo S."/>
            <person name="Nolan M."/>
            <person name="Ohm R."/>
            <person name="Pangilinan J."/>
            <person name="Park H.-J."/>
            <person name="Ramirez L."/>
            <person name="Alfaro M."/>
            <person name="Sun H."/>
            <person name="Tritt A."/>
            <person name="Yoshinaga Y."/>
            <person name="Zwiers L.-H."/>
            <person name="Turgeon B."/>
            <person name="Goodwin S."/>
            <person name="Spatafora J."/>
            <person name="Crous P."/>
            <person name="Grigoriev I."/>
        </authorList>
    </citation>
    <scope>NUCLEOTIDE SEQUENCE</scope>
    <source>
        <strain evidence="2">CBS 269.34</strain>
    </source>
</reference>
<evidence type="ECO:0000256" key="1">
    <source>
        <dbReference type="SAM" id="MobiDB-lite"/>
    </source>
</evidence>
<proteinExistence type="predicted"/>
<feature type="compositionally biased region" description="Polar residues" evidence="1">
    <location>
        <begin position="111"/>
        <end position="125"/>
    </location>
</feature>